<name>A0ABS4X8S8_9MICO</name>
<dbReference type="PANTHER" id="PTHR40254:SF1">
    <property type="entry name" value="BLR0577 PROTEIN"/>
    <property type="match status" value="1"/>
</dbReference>
<evidence type="ECO:0000313" key="3">
    <source>
        <dbReference type="Proteomes" id="UP001519290"/>
    </source>
</evidence>
<keyword evidence="3" id="KW-1185">Reference proteome</keyword>
<protein>
    <recommendedName>
        <fullName evidence="1">FAD-dependent urate hydroxylase HpyO/Asp monooxygenase CreE-like FAD/NAD(P)-binding domain-containing protein</fullName>
    </recommendedName>
</protein>
<evidence type="ECO:0000259" key="1">
    <source>
        <dbReference type="Pfam" id="PF13454"/>
    </source>
</evidence>
<dbReference type="SUPFAM" id="SSF51905">
    <property type="entry name" value="FAD/NAD(P)-binding domain"/>
    <property type="match status" value="1"/>
</dbReference>
<accession>A0ABS4X8S8</accession>
<feature type="domain" description="FAD-dependent urate hydroxylase HpyO/Asp monooxygenase CreE-like FAD/NAD(P)-binding" evidence="1">
    <location>
        <begin position="7"/>
        <end position="183"/>
    </location>
</feature>
<dbReference type="EMBL" id="JAGIOD010000002">
    <property type="protein sequence ID" value="MBP2384099.1"/>
    <property type="molecule type" value="Genomic_DNA"/>
</dbReference>
<dbReference type="Proteomes" id="UP001519290">
    <property type="component" value="Unassembled WGS sequence"/>
</dbReference>
<organism evidence="2 3">
    <name type="scientific">Brachybacterium sacelli</name>
    <dbReference type="NCBI Taxonomy" id="173364"/>
    <lineage>
        <taxon>Bacteria</taxon>
        <taxon>Bacillati</taxon>
        <taxon>Actinomycetota</taxon>
        <taxon>Actinomycetes</taxon>
        <taxon>Micrococcales</taxon>
        <taxon>Dermabacteraceae</taxon>
        <taxon>Brachybacterium</taxon>
    </lineage>
</organism>
<comment type="caution">
    <text evidence="2">The sequence shown here is derived from an EMBL/GenBank/DDBJ whole genome shotgun (WGS) entry which is preliminary data.</text>
</comment>
<proteinExistence type="predicted"/>
<evidence type="ECO:0000313" key="2">
    <source>
        <dbReference type="EMBL" id="MBP2384099.1"/>
    </source>
</evidence>
<reference evidence="2 3" key="1">
    <citation type="submission" date="2021-03" db="EMBL/GenBank/DDBJ databases">
        <title>Sequencing the genomes of 1000 actinobacteria strains.</title>
        <authorList>
            <person name="Klenk H.-P."/>
        </authorList>
    </citation>
    <scope>NUCLEOTIDE SEQUENCE [LARGE SCALE GENOMIC DNA]</scope>
    <source>
        <strain evidence="2 3">DSM 14566</strain>
    </source>
</reference>
<dbReference type="RefSeq" id="WP_209904982.1">
    <property type="nucleotide sequence ID" value="NZ_BAAAJW010000001.1"/>
</dbReference>
<dbReference type="InterPro" id="IPR036188">
    <property type="entry name" value="FAD/NAD-bd_sf"/>
</dbReference>
<dbReference type="PANTHER" id="PTHR40254">
    <property type="entry name" value="BLR0577 PROTEIN"/>
    <property type="match status" value="1"/>
</dbReference>
<sequence>MRALDGIIVGGGPRGVATVLRSAARVAADGRAPLRLAVIDALAVGSGGTWLIDQPGEYLNNTQADATTVHPDESTPMSGPAAPGPDLVQWARSVVDAGGHRVGPWVLQEARALVGATFPSRRLQGVYFRDQLEAAIASGHVEVEEIHGRVVDFERVGEGGDVVTVLADGRRLSAPTVVLAQGMVQARRTPEVTALLEAAERFALRYVEPGMPAERDYTALPAGQSVLVRGLGANFFDVIGQLAAEWGGALGSVPGDPTGRLRYVPSGREPHLVVGSRRGVPYRSKPDGGRAVRPFTPRWLTPEHVADLSARSDVDFAAEVWPLMAREFARVYLEALTELAPEAITGDWLSGLGAAQTQDEVDAVLEAAIGDPRWTWTLDELHRPTVGDAVSGAEWDAMVARLVEDELGSLSVPAGHPRAAVNGAMGALRKQVGRLTKLGAFHGTSLARDVLGWFDGDSLALASGPPADRVRLVLALLEAGVIELLGPETVVEADEHEGVFRAASPITGRVATARVLLETRMSKGRIPETDDPLLRSLLDSGRARIHTVDGVPTQSLEATGAEYAEDTEHLGSGHNLIAADGSVDPSVIVLGIPAQSTQPGSAIGASPGVPSPLLAGADVAAKQIVARMRAGVAA</sequence>
<dbReference type="InterPro" id="IPR038732">
    <property type="entry name" value="HpyO/CreE_NAD-binding"/>
</dbReference>
<dbReference type="InterPro" id="IPR052189">
    <property type="entry name" value="L-asp_N-monooxygenase_NS-form"/>
</dbReference>
<gene>
    <name evidence="2" type="ORF">JOF43_004088</name>
</gene>
<dbReference type="Pfam" id="PF13454">
    <property type="entry name" value="NAD_binding_9"/>
    <property type="match status" value="1"/>
</dbReference>